<accession>A0A0V1G6Q4</accession>
<proteinExistence type="predicted"/>
<name>A0A0V1G6Q4_9BILA</name>
<dbReference type="OrthoDB" id="10584003at2759"/>
<gene>
    <name evidence="1" type="ORF">T11_16839</name>
</gene>
<keyword evidence="2" id="KW-1185">Reference proteome</keyword>
<evidence type="ECO:0000313" key="1">
    <source>
        <dbReference type="EMBL" id="KRY93903.1"/>
    </source>
</evidence>
<dbReference type="EMBL" id="JYDP01005951">
    <property type="protein sequence ID" value="KRY93903.1"/>
    <property type="molecule type" value="Genomic_DNA"/>
</dbReference>
<evidence type="ECO:0000313" key="2">
    <source>
        <dbReference type="Proteomes" id="UP000055024"/>
    </source>
</evidence>
<organism evidence="1 2">
    <name type="scientific">Trichinella zimbabwensis</name>
    <dbReference type="NCBI Taxonomy" id="268475"/>
    <lineage>
        <taxon>Eukaryota</taxon>
        <taxon>Metazoa</taxon>
        <taxon>Ecdysozoa</taxon>
        <taxon>Nematoda</taxon>
        <taxon>Enoplea</taxon>
        <taxon>Dorylaimia</taxon>
        <taxon>Trichinellida</taxon>
        <taxon>Trichinellidae</taxon>
        <taxon>Trichinella</taxon>
    </lineage>
</organism>
<comment type="caution">
    <text evidence="1">The sequence shown here is derived from an EMBL/GenBank/DDBJ whole genome shotgun (WGS) entry which is preliminary data.</text>
</comment>
<dbReference type="AlphaFoldDB" id="A0A0V1G6Q4"/>
<sequence>MNIADGILHRAISAIQTRKELYYYINIRWRKPL</sequence>
<reference evidence="1 2" key="1">
    <citation type="submission" date="2015-01" db="EMBL/GenBank/DDBJ databases">
        <title>Evolution of Trichinella species and genotypes.</title>
        <authorList>
            <person name="Korhonen P.K."/>
            <person name="Edoardo P."/>
            <person name="Giuseppe L.R."/>
            <person name="Gasser R.B."/>
        </authorList>
    </citation>
    <scope>NUCLEOTIDE SEQUENCE [LARGE SCALE GENOMIC DNA]</scope>
    <source>
        <strain evidence="1">ISS1029</strain>
    </source>
</reference>
<protein>
    <submittedName>
        <fullName evidence="1">Uncharacterized protein</fullName>
    </submittedName>
</protein>
<dbReference type="Proteomes" id="UP000055024">
    <property type="component" value="Unassembled WGS sequence"/>
</dbReference>